<reference evidence="1" key="2">
    <citation type="journal article" date="2015" name="Genome Announc.">
        <title>Draft Genome Sequence of Filamentous Marine Cyanobacterium Lyngbya confervoides Strain BDU141951.</title>
        <authorList>
            <person name="Chandrababunaidu M.M."/>
            <person name="Sen D."/>
            <person name="Tripathy S."/>
        </authorList>
    </citation>
    <scope>NUCLEOTIDE SEQUENCE</scope>
    <source>
        <strain evidence="1">BDU141951</strain>
    </source>
</reference>
<gene>
    <name evidence="1" type="ORF">QQ91_022295</name>
</gene>
<sequence length="114" mass="12278">MPTLSRASTTDMEVTSIRLEKELKESLKAIAGNRGYQALIREVLWAYVEQQSGKPTGTLKRQDIRATIPATAERAERCLVTGRAIAPGDDMLLGLTPQGALVPICNTAVESVAP</sequence>
<reference evidence="1" key="3">
    <citation type="submission" date="2020-02" db="EMBL/GenBank/DDBJ databases">
        <authorList>
            <person name="Sarangi A.N."/>
            <person name="Ghosh S."/>
            <person name="Mukherjee M."/>
            <person name="Tripathy S."/>
        </authorList>
    </citation>
    <scope>NUCLEOTIDE SEQUENCE</scope>
    <source>
        <strain evidence="1">BDU141951</strain>
    </source>
</reference>
<name>A0A0C1UTY9_9CYAN</name>
<dbReference type="EMBL" id="JTHE02000003">
    <property type="protein sequence ID" value="NEV69830.1"/>
    <property type="molecule type" value="Genomic_DNA"/>
</dbReference>
<comment type="caution">
    <text evidence="1">The sequence shown here is derived from an EMBL/GenBank/DDBJ whole genome shotgun (WGS) entry which is preliminary data.</text>
</comment>
<reference evidence="1" key="1">
    <citation type="submission" date="2014-11" db="EMBL/GenBank/DDBJ databases">
        <authorList>
            <person name="Malar M.C."/>
            <person name="Sen D."/>
            <person name="Tripathy S."/>
        </authorList>
    </citation>
    <scope>NUCLEOTIDE SEQUENCE</scope>
    <source>
        <strain evidence="1">BDU141951</strain>
    </source>
</reference>
<evidence type="ECO:0000313" key="1">
    <source>
        <dbReference type="EMBL" id="NEV69830.1"/>
    </source>
</evidence>
<proteinExistence type="predicted"/>
<protein>
    <submittedName>
        <fullName evidence="1">Uncharacterized protein</fullName>
    </submittedName>
</protein>
<organism evidence="1">
    <name type="scientific">Lyngbya confervoides BDU141951</name>
    <dbReference type="NCBI Taxonomy" id="1574623"/>
    <lineage>
        <taxon>Bacteria</taxon>
        <taxon>Bacillati</taxon>
        <taxon>Cyanobacteriota</taxon>
        <taxon>Cyanophyceae</taxon>
        <taxon>Oscillatoriophycideae</taxon>
        <taxon>Oscillatoriales</taxon>
        <taxon>Microcoleaceae</taxon>
        <taxon>Lyngbya</taxon>
    </lineage>
</organism>
<dbReference type="AlphaFoldDB" id="A0A0C1UTY9"/>
<accession>A0A0C1UTY9</accession>